<reference evidence="2" key="1">
    <citation type="journal article" date="2023" name="Front. Plant Sci.">
        <title>Chromosomal-level genome assembly of Melastoma candidum provides insights into trichome evolution.</title>
        <authorList>
            <person name="Zhong Y."/>
            <person name="Wu W."/>
            <person name="Sun C."/>
            <person name="Zou P."/>
            <person name="Liu Y."/>
            <person name="Dai S."/>
            <person name="Zhou R."/>
        </authorList>
    </citation>
    <scope>NUCLEOTIDE SEQUENCE [LARGE SCALE GENOMIC DNA]</scope>
</reference>
<dbReference type="Proteomes" id="UP001057402">
    <property type="component" value="Chromosome 9"/>
</dbReference>
<comment type="caution">
    <text evidence="1">The sequence shown here is derived from an EMBL/GenBank/DDBJ whole genome shotgun (WGS) entry which is preliminary data.</text>
</comment>
<keyword evidence="2" id="KW-1185">Reference proteome</keyword>
<gene>
    <name evidence="1" type="ORF">MLD38_030059</name>
</gene>
<evidence type="ECO:0000313" key="2">
    <source>
        <dbReference type="Proteomes" id="UP001057402"/>
    </source>
</evidence>
<organism evidence="1 2">
    <name type="scientific">Melastoma candidum</name>
    <dbReference type="NCBI Taxonomy" id="119954"/>
    <lineage>
        <taxon>Eukaryota</taxon>
        <taxon>Viridiplantae</taxon>
        <taxon>Streptophyta</taxon>
        <taxon>Embryophyta</taxon>
        <taxon>Tracheophyta</taxon>
        <taxon>Spermatophyta</taxon>
        <taxon>Magnoliopsida</taxon>
        <taxon>eudicotyledons</taxon>
        <taxon>Gunneridae</taxon>
        <taxon>Pentapetalae</taxon>
        <taxon>rosids</taxon>
        <taxon>malvids</taxon>
        <taxon>Myrtales</taxon>
        <taxon>Melastomataceae</taxon>
        <taxon>Melastomatoideae</taxon>
        <taxon>Melastomateae</taxon>
        <taxon>Melastoma</taxon>
    </lineage>
</organism>
<accession>A0ACB9MKS6</accession>
<protein>
    <submittedName>
        <fullName evidence="1">Uncharacterized protein</fullName>
    </submittedName>
</protein>
<dbReference type="EMBL" id="CM042888">
    <property type="protein sequence ID" value="KAI4324584.1"/>
    <property type="molecule type" value="Genomic_DNA"/>
</dbReference>
<sequence length="141" mass="15703">MSRPRTLIVIASAVFLISKTIRGVPDVTVGQCLCGWKDVPGSDEQYLKDRVLNDLVHHTAGEGFNHYTRVMLGYANFFGHAFCHPALSSMDCVTCLEVADIKMLSCCKFRMGSRIKLTSCSLRVEPLFFIDDPFEGEITPP</sequence>
<name>A0ACB9MKS6_9MYRT</name>
<proteinExistence type="predicted"/>
<evidence type="ECO:0000313" key="1">
    <source>
        <dbReference type="EMBL" id="KAI4324584.1"/>
    </source>
</evidence>